<reference evidence="10 11" key="1">
    <citation type="submission" date="2013-08" db="EMBL/GenBank/DDBJ databases">
        <authorList>
            <person name="Weinstock G."/>
            <person name="Sodergren E."/>
            <person name="Wylie T."/>
            <person name="Fulton L."/>
            <person name="Fulton R."/>
            <person name="Fronick C."/>
            <person name="O'Laughlin M."/>
            <person name="Godfrey J."/>
            <person name="Miner T."/>
            <person name="Herter B."/>
            <person name="Appelbaum E."/>
            <person name="Cordes M."/>
            <person name="Lek S."/>
            <person name="Wollam A."/>
            <person name="Pepin K.H."/>
            <person name="Palsikar V.B."/>
            <person name="Mitreva M."/>
            <person name="Wilson R.K."/>
        </authorList>
    </citation>
    <scope>NUCLEOTIDE SEQUENCE [LARGE SCALE GENOMIC DNA]</scope>
    <source>
        <strain evidence="10 11">ATCC 12856</strain>
    </source>
</reference>
<protein>
    <submittedName>
        <fullName evidence="10">Methyl-accepting chemotaxis protein signaling domain protein</fullName>
    </submittedName>
</protein>
<feature type="domain" description="Methyl-accepting transducer" evidence="8">
    <location>
        <begin position="304"/>
        <end position="540"/>
    </location>
</feature>
<dbReference type="Pfam" id="PF00672">
    <property type="entry name" value="HAMP"/>
    <property type="match status" value="1"/>
</dbReference>
<dbReference type="eggNOG" id="COG0840">
    <property type="taxonomic scope" value="Bacteria"/>
</dbReference>
<evidence type="ECO:0000256" key="6">
    <source>
        <dbReference type="PROSITE-ProRule" id="PRU00284"/>
    </source>
</evidence>
<dbReference type="SMART" id="SM00283">
    <property type="entry name" value="MA"/>
    <property type="match status" value="1"/>
</dbReference>
<dbReference type="HOGENOM" id="CLU_000445_107_19_9"/>
<dbReference type="GO" id="GO:0007165">
    <property type="term" value="P:signal transduction"/>
    <property type="evidence" value="ECO:0007669"/>
    <property type="project" value="UniProtKB-KW"/>
</dbReference>
<keyword evidence="3 7" id="KW-0472">Membrane</keyword>
<dbReference type="PANTHER" id="PTHR32089">
    <property type="entry name" value="METHYL-ACCEPTING CHEMOTAXIS PROTEIN MCPB"/>
    <property type="match status" value="1"/>
</dbReference>
<dbReference type="InterPro" id="IPR004090">
    <property type="entry name" value="Chemotax_Me-accpt_rcpt"/>
</dbReference>
<dbReference type="InterPro" id="IPR004089">
    <property type="entry name" value="MCPsignal_dom"/>
</dbReference>
<evidence type="ECO:0000259" key="8">
    <source>
        <dbReference type="PROSITE" id="PS50111"/>
    </source>
</evidence>
<dbReference type="PANTHER" id="PTHR32089:SF112">
    <property type="entry name" value="LYSOZYME-LIKE PROTEIN-RELATED"/>
    <property type="match status" value="1"/>
</dbReference>
<comment type="caution">
    <text evidence="10">The sequence shown here is derived from an EMBL/GenBank/DDBJ whole genome shotgun (WGS) entry which is preliminary data.</text>
</comment>
<dbReference type="Proteomes" id="UP000016511">
    <property type="component" value="Unassembled WGS sequence"/>
</dbReference>
<gene>
    <name evidence="10" type="ORF">HMPREF0083_00248</name>
</gene>
<keyword evidence="11" id="KW-1185">Reference proteome</keyword>
<feature type="transmembrane region" description="Helical" evidence="7">
    <location>
        <begin position="24"/>
        <end position="47"/>
    </location>
</feature>
<evidence type="ECO:0000256" key="2">
    <source>
        <dbReference type="ARBA" id="ARBA00022475"/>
    </source>
</evidence>
<evidence type="ECO:0000256" key="4">
    <source>
        <dbReference type="ARBA" id="ARBA00023224"/>
    </source>
</evidence>
<keyword evidence="7" id="KW-1133">Transmembrane helix</keyword>
<dbReference type="InterPro" id="IPR003660">
    <property type="entry name" value="HAMP_dom"/>
</dbReference>
<dbReference type="Gene3D" id="1.10.287.950">
    <property type="entry name" value="Methyl-accepting chemotaxis protein"/>
    <property type="match status" value="1"/>
</dbReference>
<comment type="subcellular location">
    <subcellularLocation>
        <location evidence="1">Cell membrane</location>
    </subcellularLocation>
</comment>
<dbReference type="PROSITE" id="PS50111">
    <property type="entry name" value="CHEMOTAXIS_TRANSDUC_2"/>
    <property type="match status" value="1"/>
</dbReference>
<dbReference type="CDD" id="cd06225">
    <property type="entry name" value="HAMP"/>
    <property type="match status" value="1"/>
</dbReference>
<dbReference type="AlphaFoldDB" id="U1YHS9"/>
<evidence type="ECO:0000313" key="11">
    <source>
        <dbReference type="Proteomes" id="UP000016511"/>
    </source>
</evidence>
<keyword evidence="2" id="KW-1003">Cell membrane</keyword>
<feature type="transmembrane region" description="Helical" evidence="7">
    <location>
        <begin position="212"/>
        <end position="231"/>
    </location>
</feature>
<dbReference type="PATRIC" id="fig|649747.3.peg.219"/>
<evidence type="ECO:0000256" key="7">
    <source>
        <dbReference type="SAM" id="Phobius"/>
    </source>
</evidence>
<name>U1YHS9_ANEAE</name>
<dbReference type="SMART" id="SM00304">
    <property type="entry name" value="HAMP"/>
    <property type="match status" value="1"/>
</dbReference>
<feature type="domain" description="HAMP" evidence="9">
    <location>
        <begin position="232"/>
        <end position="285"/>
    </location>
</feature>
<evidence type="ECO:0000256" key="5">
    <source>
        <dbReference type="ARBA" id="ARBA00029447"/>
    </source>
</evidence>
<dbReference type="PROSITE" id="PS50885">
    <property type="entry name" value="HAMP"/>
    <property type="match status" value="1"/>
</dbReference>
<evidence type="ECO:0000256" key="3">
    <source>
        <dbReference type="ARBA" id="ARBA00023136"/>
    </source>
</evidence>
<comment type="similarity">
    <text evidence="5">Belongs to the methyl-accepting chemotaxis (MCP) protein family.</text>
</comment>
<dbReference type="Gene3D" id="6.10.340.10">
    <property type="match status" value="1"/>
</dbReference>
<evidence type="ECO:0000256" key="1">
    <source>
        <dbReference type="ARBA" id="ARBA00004236"/>
    </source>
</evidence>
<sequence>MEIAPYAPGGVFVKRIRNSASAKIIITSLVILLAFGVLSSVATYLMIKNSNLNSMSKQLNDTAAILAEEANIEQVRSIVNQPNDKNPDVLQATKEMDQIMRHSEIIDNLYLISYKNGQFYNVSMSTSLRNLDVPYNQNMGEAGISQELLTLMKLSFEQKKIQATHVYGDGYGQYKTGMAPIIDENNNVIALYVVDYDVSQVTQKAWNEASTILYITLLFVIICGLLTYFIIKRMIAPINYLSEKARKISEGDLDIEVIELKSRDEIGALGNSFQLMVSNLRDIIHNVAGVSSRISELSVRLSSEIKDTVQENQQISAAIQEIASGTEMQVGSAESSSQATHELSSGIQHIAAASGSISEASITMAEEAAEGNAITLKVIEQMKTISHYVDQSASDVKSLGGHSQEISKIVEMITQISSQTNLLALNAAIEAARAGEHGKGFAVVADEVRKLAEQSTQSAQQIANLVQEIQSGTSNSIISMNHMVEEVKVGMEIVQKAGMAFEHILEAIRGITTQIQEVSAASEEMAASSQQVTASIESMAEIAQESAENTSAVSSSSIRQLASMQEVAKEAESLDALVNELRKTIKRFNI</sequence>
<dbReference type="Pfam" id="PF00015">
    <property type="entry name" value="MCPsignal"/>
    <property type="match status" value="1"/>
</dbReference>
<dbReference type="EMBL" id="AWSJ01000020">
    <property type="protein sequence ID" value="ERI11662.1"/>
    <property type="molecule type" value="Genomic_DNA"/>
</dbReference>
<dbReference type="GO" id="GO:0005886">
    <property type="term" value="C:plasma membrane"/>
    <property type="evidence" value="ECO:0007669"/>
    <property type="project" value="UniProtKB-SubCell"/>
</dbReference>
<proteinExistence type="inferred from homology"/>
<dbReference type="GO" id="GO:0004888">
    <property type="term" value="F:transmembrane signaling receptor activity"/>
    <property type="evidence" value="ECO:0007669"/>
    <property type="project" value="InterPro"/>
</dbReference>
<dbReference type="STRING" id="649747.HMPREF0083_00248"/>
<evidence type="ECO:0000259" key="9">
    <source>
        <dbReference type="PROSITE" id="PS50885"/>
    </source>
</evidence>
<organism evidence="10 11">
    <name type="scientific">Aneurinibacillus aneurinilyticus ATCC 12856</name>
    <dbReference type="NCBI Taxonomy" id="649747"/>
    <lineage>
        <taxon>Bacteria</taxon>
        <taxon>Bacillati</taxon>
        <taxon>Bacillota</taxon>
        <taxon>Bacilli</taxon>
        <taxon>Bacillales</taxon>
        <taxon>Paenibacillaceae</taxon>
        <taxon>Aneurinibacillus group</taxon>
        <taxon>Aneurinibacillus</taxon>
    </lineage>
</organism>
<evidence type="ECO:0000313" key="10">
    <source>
        <dbReference type="EMBL" id="ERI11662.1"/>
    </source>
</evidence>
<dbReference type="GO" id="GO:0006935">
    <property type="term" value="P:chemotaxis"/>
    <property type="evidence" value="ECO:0007669"/>
    <property type="project" value="InterPro"/>
</dbReference>
<dbReference type="PRINTS" id="PR00260">
    <property type="entry name" value="CHEMTRNSDUCR"/>
</dbReference>
<dbReference type="SUPFAM" id="SSF58104">
    <property type="entry name" value="Methyl-accepting chemotaxis protein (MCP) signaling domain"/>
    <property type="match status" value="1"/>
</dbReference>
<dbReference type="CDD" id="cd11386">
    <property type="entry name" value="MCP_signal"/>
    <property type="match status" value="1"/>
</dbReference>
<keyword evidence="7" id="KW-0812">Transmembrane</keyword>
<accession>U1YHS9</accession>
<keyword evidence="4 6" id="KW-0807">Transducer</keyword>